<evidence type="ECO:0000313" key="2">
    <source>
        <dbReference type="Proteomes" id="UP000789920"/>
    </source>
</evidence>
<evidence type="ECO:0000313" key="1">
    <source>
        <dbReference type="EMBL" id="CAG8841085.1"/>
    </source>
</evidence>
<feature type="non-terminal residue" evidence="1">
    <location>
        <position position="52"/>
    </location>
</feature>
<name>A0ACA9SIQ3_9GLOM</name>
<accession>A0ACA9SIQ3</accession>
<organism evidence="1 2">
    <name type="scientific">Racocetra persica</name>
    <dbReference type="NCBI Taxonomy" id="160502"/>
    <lineage>
        <taxon>Eukaryota</taxon>
        <taxon>Fungi</taxon>
        <taxon>Fungi incertae sedis</taxon>
        <taxon>Mucoromycota</taxon>
        <taxon>Glomeromycotina</taxon>
        <taxon>Glomeromycetes</taxon>
        <taxon>Diversisporales</taxon>
        <taxon>Gigasporaceae</taxon>
        <taxon>Racocetra</taxon>
    </lineage>
</organism>
<comment type="caution">
    <text evidence="1">The sequence shown here is derived from an EMBL/GenBank/DDBJ whole genome shotgun (WGS) entry which is preliminary data.</text>
</comment>
<protein>
    <submittedName>
        <fullName evidence="1">11612_t:CDS:1</fullName>
    </submittedName>
</protein>
<sequence length="52" mass="5960">VPFAFACVESDLAVSKSKKKLTFGEIFNKGRDVNILSIARMFLFSSRDLWFE</sequence>
<dbReference type="Proteomes" id="UP000789920">
    <property type="component" value="Unassembled WGS sequence"/>
</dbReference>
<reference evidence="1" key="1">
    <citation type="submission" date="2021-06" db="EMBL/GenBank/DDBJ databases">
        <authorList>
            <person name="Kallberg Y."/>
            <person name="Tangrot J."/>
            <person name="Rosling A."/>
        </authorList>
    </citation>
    <scope>NUCLEOTIDE SEQUENCE</scope>
    <source>
        <strain evidence="1">MA461A</strain>
    </source>
</reference>
<keyword evidence="2" id="KW-1185">Reference proteome</keyword>
<dbReference type="EMBL" id="CAJVQC010128949">
    <property type="protein sequence ID" value="CAG8841085.1"/>
    <property type="molecule type" value="Genomic_DNA"/>
</dbReference>
<feature type="non-terminal residue" evidence="1">
    <location>
        <position position="1"/>
    </location>
</feature>
<proteinExistence type="predicted"/>
<gene>
    <name evidence="1" type="ORF">RPERSI_LOCUS31715</name>
</gene>